<accession>A0A0C3GJE9</accession>
<dbReference type="OrthoDB" id="5596422at2759"/>
<dbReference type="Proteomes" id="UP000054166">
    <property type="component" value="Unassembled WGS sequence"/>
</dbReference>
<evidence type="ECO:0000313" key="4">
    <source>
        <dbReference type="EMBL" id="KIM90771.1"/>
    </source>
</evidence>
<dbReference type="STRING" id="765440.A0A0C3GJE9"/>
<feature type="domain" description="UBC core" evidence="3">
    <location>
        <begin position="42"/>
        <end position="195"/>
    </location>
</feature>
<dbReference type="InterPro" id="IPR050113">
    <property type="entry name" value="Ub_conjugating_enzyme"/>
</dbReference>
<dbReference type="HOGENOM" id="CLU_092140_0_0_1"/>
<evidence type="ECO:0000256" key="2">
    <source>
        <dbReference type="SAM" id="MobiDB-lite"/>
    </source>
</evidence>
<proteinExistence type="predicted"/>
<dbReference type="AlphaFoldDB" id="A0A0C3GJE9"/>
<evidence type="ECO:0000256" key="1">
    <source>
        <dbReference type="ARBA" id="ARBA00022786"/>
    </source>
</evidence>
<dbReference type="InterPro" id="IPR016135">
    <property type="entry name" value="UBQ-conjugating_enzyme/RWD"/>
</dbReference>
<evidence type="ECO:0000313" key="5">
    <source>
        <dbReference type="Proteomes" id="UP000054166"/>
    </source>
</evidence>
<dbReference type="InParanoid" id="A0A0C3GJE9"/>
<feature type="compositionally biased region" description="Low complexity" evidence="2">
    <location>
        <begin position="16"/>
        <end position="28"/>
    </location>
</feature>
<dbReference type="Gene3D" id="3.10.110.10">
    <property type="entry name" value="Ubiquitin Conjugating Enzyme"/>
    <property type="match status" value="1"/>
</dbReference>
<reference evidence="4 5" key="1">
    <citation type="submission" date="2014-04" db="EMBL/GenBank/DDBJ databases">
        <authorList>
            <consortium name="DOE Joint Genome Institute"/>
            <person name="Kuo A."/>
            <person name="Tarkka M."/>
            <person name="Buscot F."/>
            <person name="Kohler A."/>
            <person name="Nagy L.G."/>
            <person name="Floudas D."/>
            <person name="Copeland A."/>
            <person name="Barry K.W."/>
            <person name="Cichocki N."/>
            <person name="Veneault-Fourrey C."/>
            <person name="LaButti K."/>
            <person name="Lindquist E.A."/>
            <person name="Lipzen A."/>
            <person name="Lundell T."/>
            <person name="Morin E."/>
            <person name="Murat C."/>
            <person name="Sun H."/>
            <person name="Tunlid A."/>
            <person name="Henrissat B."/>
            <person name="Grigoriev I.V."/>
            <person name="Hibbett D.S."/>
            <person name="Martin F."/>
            <person name="Nordberg H.P."/>
            <person name="Cantor M.N."/>
            <person name="Hua S.X."/>
        </authorList>
    </citation>
    <scope>NUCLEOTIDE SEQUENCE [LARGE SCALE GENOMIC DNA]</scope>
    <source>
        <strain evidence="4 5">F 1598</strain>
    </source>
</reference>
<gene>
    <name evidence="4" type="ORF">PILCRDRAFT_1032</name>
</gene>
<reference evidence="5" key="2">
    <citation type="submission" date="2015-01" db="EMBL/GenBank/DDBJ databases">
        <title>Evolutionary Origins and Diversification of the Mycorrhizal Mutualists.</title>
        <authorList>
            <consortium name="DOE Joint Genome Institute"/>
            <consortium name="Mycorrhizal Genomics Consortium"/>
            <person name="Kohler A."/>
            <person name="Kuo A."/>
            <person name="Nagy L.G."/>
            <person name="Floudas D."/>
            <person name="Copeland A."/>
            <person name="Barry K.W."/>
            <person name="Cichocki N."/>
            <person name="Veneault-Fourrey C."/>
            <person name="LaButti K."/>
            <person name="Lindquist E.A."/>
            <person name="Lipzen A."/>
            <person name="Lundell T."/>
            <person name="Morin E."/>
            <person name="Murat C."/>
            <person name="Riley R."/>
            <person name="Ohm R."/>
            <person name="Sun H."/>
            <person name="Tunlid A."/>
            <person name="Henrissat B."/>
            <person name="Grigoriev I.V."/>
            <person name="Hibbett D.S."/>
            <person name="Martin F."/>
        </authorList>
    </citation>
    <scope>NUCLEOTIDE SEQUENCE [LARGE SCALE GENOMIC DNA]</scope>
    <source>
        <strain evidence="5">F 1598</strain>
    </source>
</reference>
<dbReference type="InterPro" id="IPR000608">
    <property type="entry name" value="UBC"/>
</dbReference>
<feature type="region of interest" description="Disordered" evidence="2">
    <location>
        <begin position="16"/>
        <end position="36"/>
    </location>
</feature>
<keyword evidence="5" id="KW-1185">Reference proteome</keyword>
<name>A0A0C3GJE9_PILCF</name>
<keyword evidence="1" id="KW-0833">Ubl conjugation pathway</keyword>
<evidence type="ECO:0000259" key="3">
    <source>
        <dbReference type="PROSITE" id="PS50127"/>
    </source>
</evidence>
<dbReference type="CDD" id="cd23814">
    <property type="entry name" value="UEV_AKTIP"/>
    <property type="match status" value="1"/>
</dbReference>
<protein>
    <recommendedName>
        <fullName evidence="3">UBC core domain-containing protein</fullName>
    </recommendedName>
</protein>
<dbReference type="PANTHER" id="PTHR24067">
    <property type="entry name" value="UBIQUITIN-CONJUGATING ENZYME E2"/>
    <property type="match status" value="1"/>
</dbReference>
<dbReference type="EMBL" id="KN832972">
    <property type="protein sequence ID" value="KIM90771.1"/>
    <property type="molecule type" value="Genomic_DNA"/>
</dbReference>
<dbReference type="SMART" id="SM00212">
    <property type="entry name" value="UBCc"/>
    <property type="match status" value="1"/>
</dbReference>
<sequence>MLSSLVPSPTIDLGAARAKNRTTTRPTTSSAPQPIDTIASPVTRTAVSLEYASLCYNMHCPLGMYIVPSNENLLVWDAVFFVHQGYYTDSILKFRLTFPASYPEKPPVVQFLTDVFHPLISQQTGVFNLAPRFRPWRPKEHHVFDVLHWVKAAFKKHALDGIKDSDCLNKEAFRYHDTTSSFAALATQSSMLSQSSSALFDRDHPSMNGKHRDGMMFRELKPQQSAALRTKLGLGEWDDEA</sequence>
<organism evidence="4 5">
    <name type="scientific">Piloderma croceum (strain F 1598)</name>
    <dbReference type="NCBI Taxonomy" id="765440"/>
    <lineage>
        <taxon>Eukaryota</taxon>
        <taxon>Fungi</taxon>
        <taxon>Dikarya</taxon>
        <taxon>Basidiomycota</taxon>
        <taxon>Agaricomycotina</taxon>
        <taxon>Agaricomycetes</taxon>
        <taxon>Agaricomycetidae</taxon>
        <taxon>Atheliales</taxon>
        <taxon>Atheliaceae</taxon>
        <taxon>Piloderma</taxon>
    </lineage>
</organism>
<dbReference type="PROSITE" id="PS50127">
    <property type="entry name" value="UBC_2"/>
    <property type="match status" value="1"/>
</dbReference>
<dbReference type="Pfam" id="PF00179">
    <property type="entry name" value="UQ_con"/>
    <property type="match status" value="1"/>
</dbReference>
<dbReference type="SUPFAM" id="SSF54495">
    <property type="entry name" value="UBC-like"/>
    <property type="match status" value="1"/>
</dbReference>